<keyword evidence="1 6" id="KW-0285">Flavoprotein</keyword>
<organism evidence="8 9">
    <name type="scientific">Paenibacillus sepulcri</name>
    <dbReference type="NCBI Taxonomy" id="359917"/>
    <lineage>
        <taxon>Bacteria</taxon>
        <taxon>Bacillati</taxon>
        <taxon>Bacillota</taxon>
        <taxon>Bacilli</taxon>
        <taxon>Bacillales</taxon>
        <taxon>Paenibacillaceae</taxon>
        <taxon>Paenibacillus</taxon>
    </lineage>
</organism>
<name>A0ABS7BW24_9BACL</name>
<dbReference type="Pfam" id="PF02525">
    <property type="entry name" value="Flavodoxin_2"/>
    <property type="match status" value="1"/>
</dbReference>
<accession>A0ABS7BW24</accession>
<sequence>MLNRLNSLFTTNPETPGKKVLYITANPSSVEGSFSLSVAKEFLDAYHAANPNDDIYHIDLFQSEIPFLDSEIFGAWGKLQSGTAFEQLTASEQAKVGRLGELVDQFLEADKYIFVNPVWNFSYPPVLKAYIDAIFVAGKTFHYTADGPVGLLTEKKAFQIQASGSVLSEGGYAGFEMAHRHLDAALKFLGVPSFEAVYVEGMAAHSDKTQEIKDKAVAKAREAAIHF</sequence>
<dbReference type="EC" id="1.7.1.17" evidence="6"/>
<comment type="cofactor">
    <cofactor evidence="6">
        <name>FMN</name>
        <dbReference type="ChEBI" id="CHEBI:58210"/>
    </cofactor>
    <text evidence="6">Binds 1 FMN per subunit.</text>
</comment>
<dbReference type="PANTHER" id="PTHR43741">
    <property type="entry name" value="FMN-DEPENDENT NADH-AZOREDUCTASE 1"/>
    <property type="match status" value="1"/>
</dbReference>
<evidence type="ECO:0000256" key="1">
    <source>
        <dbReference type="ARBA" id="ARBA00022630"/>
    </source>
</evidence>
<dbReference type="InterPro" id="IPR003680">
    <property type="entry name" value="Flavodoxin_fold"/>
</dbReference>
<comment type="caution">
    <text evidence="6">Lacks conserved residue(s) required for the propagation of feature annotation.</text>
</comment>
<dbReference type="InterPro" id="IPR029039">
    <property type="entry name" value="Flavoprotein-like_sf"/>
</dbReference>
<evidence type="ECO:0000259" key="7">
    <source>
        <dbReference type="Pfam" id="PF02525"/>
    </source>
</evidence>
<feature type="binding site" evidence="6">
    <location>
        <begin position="33"/>
        <end position="35"/>
    </location>
    <ligand>
        <name>FMN</name>
        <dbReference type="ChEBI" id="CHEBI:58210"/>
    </ligand>
</feature>
<comment type="subunit">
    <text evidence="6">Homodimer.</text>
</comment>
<proteinExistence type="inferred from homology"/>
<evidence type="ECO:0000256" key="4">
    <source>
        <dbReference type="ARBA" id="ARBA00023027"/>
    </source>
</evidence>
<dbReference type="PANTHER" id="PTHR43741:SF7">
    <property type="entry name" value="FMN-DEPENDENT NADH:QUINONE OXIDOREDUCTASE"/>
    <property type="match status" value="1"/>
</dbReference>
<evidence type="ECO:0000313" key="9">
    <source>
        <dbReference type="Proteomes" id="UP001519887"/>
    </source>
</evidence>
<comment type="catalytic activity">
    <reaction evidence="5">
        <text>N,N-dimethyl-1,4-phenylenediamine + anthranilate + 2 NAD(+) = 2-(4-dimethylaminophenyl)diazenylbenzoate + 2 NADH + 2 H(+)</text>
        <dbReference type="Rhea" id="RHEA:55872"/>
        <dbReference type="ChEBI" id="CHEBI:15378"/>
        <dbReference type="ChEBI" id="CHEBI:15783"/>
        <dbReference type="ChEBI" id="CHEBI:16567"/>
        <dbReference type="ChEBI" id="CHEBI:57540"/>
        <dbReference type="ChEBI" id="CHEBI:57945"/>
        <dbReference type="ChEBI" id="CHEBI:71579"/>
        <dbReference type="EC" id="1.7.1.17"/>
    </reaction>
    <physiologicalReaction direction="right-to-left" evidence="5">
        <dbReference type="Rhea" id="RHEA:55874"/>
    </physiologicalReaction>
</comment>
<evidence type="ECO:0000313" key="8">
    <source>
        <dbReference type="EMBL" id="MBW7452858.1"/>
    </source>
</evidence>
<dbReference type="EMBL" id="JAHZIK010000021">
    <property type="protein sequence ID" value="MBW7452858.1"/>
    <property type="molecule type" value="Genomic_DNA"/>
</dbReference>
<gene>
    <name evidence="6" type="primary">azoR</name>
    <name evidence="8" type="ORF">K0U00_02215</name>
</gene>
<keyword evidence="3 6" id="KW-0560">Oxidoreductase</keyword>
<comment type="function">
    <text evidence="6">Also exhibits azoreductase activity. Catalyzes the reductive cleavage of the azo bond in aromatic azo compounds to the corresponding amines.</text>
</comment>
<keyword evidence="4 6" id="KW-0520">NAD</keyword>
<comment type="catalytic activity">
    <reaction evidence="6">
        <text>2 a quinone + NADH + H(+) = 2 a 1,4-benzosemiquinone + NAD(+)</text>
        <dbReference type="Rhea" id="RHEA:65952"/>
        <dbReference type="ChEBI" id="CHEBI:15378"/>
        <dbReference type="ChEBI" id="CHEBI:57540"/>
        <dbReference type="ChEBI" id="CHEBI:57945"/>
        <dbReference type="ChEBI" id="CHEBI:132124"/>
        <dbReference type="ChEBI" id="CHEBI:134225"/>
    </reaction>
</comment>
<comment type="function">
    <text evidence="6">Quinone reductase that provides resistance to thiol-specific stress caused by electrophilic quinones.</text>
</comment>
<evidence type="ECO:0000256" key="5">
    <source>
        <dbReference type="ARBA" id="ARBA00048542"/>
    </source>
</evidence>
<dbReference type="EC" id="1.6.5.-" evidence="6"/>
<keyword evidence="2 6" id="KW-0288">FMN</keyword>
<reference evidence="8 9" key="1">
    <citation type="submission" date="2021-07" db="EMBL/GenBank/DDBJ databases">
        <title>Paenibacillus radiodurans sp. nov., isolated from the southeastern edge of Tengger Desert.</title>
        <authorList>
            <person name="Zhang G."/>
        </authorList>
    </citation>
    <scope>NUCLEOTIDE SEQUENCE [LARGE SCALE GENOMIC DNA]</scope>
    <source>
        <strain evidence="8 9">CCM 7311</strain>
    </source>
</reference>
<comment type="caution">
    <text evidence="8">The sequence shown here is derived from an EMBL/GenBank/DDBJ whole genome shotgun (WGS) entry which is preliminary data.</text>
</comment>
<dbReference type="InterPro" id="IPR023048">
    <property type="entry name" value="NADH:quinone_OxRdtase_FMN_depd"/>
</dbReference>
<feature type="domain" description="Flavodoxin-like fold" evidence="7">
    <location>
        <begin position="18"/>
        <end position="222"/>
    </location>
</feature>
<dbReference type="Gene3D" id="3.40.50.360">
    <property type="match status" value="1"/>
</dbReference>
<dbReference type="InterPro" id="IPR050104">
    <property type="entry name" value="FMN-dep_NADH:Q_OxRdtase_AzoR1"/>
</dbReference>
<dbReference type="RefSeq" id="WP_210047012.1">
    <property type="nucleotide sequence ID" value="NZ_JBHLVU010000082.1"/>
</dbReference>
<evidence type="ECO:0000256" key="6">
    <source>
        <dbReference type="HAMAP-Rule" id="MF_01216"/>
    </source>
</evidence>
<evidence type="ECO:0000256" key="3">
    <source>
        <dbReference type="ARBA" id="ARBA00023002"/>
    </source>
</evidence>
<keyword evidence="9" id="KW-1185">Reference proteome</keyword>
<dbReference type="SUPFAM" id="SSF52218">
    <property type="entry name" value="Flavoproteins"/>
    <property type="match status" value="1"/>
</dbReference>
<protein>
    <recommendedName>
        <fullName evidence="6">FMN dependent NADH:quinone oxidoreductase</fullName>
        <ecNumber evidence="6">1.6.5.-</ecNumber>
    </recommendedName>
    <alternativeName>
        <fullName evidence="6">Azo-dye reductase</fullName>
    </alternativeName>
    <alternativeName>
        <fullName evidence="6">FMN-dependent NADH-azo compound oxidoreductase</fullName>
    </alternativeName>
    <alternativeName>
        <fullName evidence="6">FMN-dependent NADH-azoreductase</fullName>
        <ecNumber evidence="6">1.7.1.17</ecNumber>
    </alternativeName>
</protein>
<evidence type="ECO:0000256" key="2">
    <source>
        <dbReference type="ARBA" id="ARBA00022643"/>
    </source>
</evidence>
<dbReference type="HAMAP" id="MF_01216">
    <property type="entry name" value="Azoreductase_type1"/>
    <property type="match status" value="1"/>
</dbReference>
<dbReference type="Proteomes" id="UP001519887">
    <property type="component" value="Unassembled WGS sequence"/>
</dbReference>
<comment type="similarity">
    <text evidence="6">Belongs to the azoreductase type 1 family.</text>
</comment>